<comment type="caution">
    <text evidence="2">The sequence shown here is derived from an EMBL/GenBank/DDBJ whole genome shotgun (WGS) entry which is preliminary data.</text>
</comment>
<name>A0A1R3IV32_9ROSI</name>
<feature type="compositionally biased region" description="Basic residues" evidence="1">
    <location>
        <begin position="1"/>
        <end position="16"/>
    </location>
</feature>
<feature type="region of interest" description="Disordered" evidence="1">
    <location>
        <begin position="1"/>
        <end position="23"/>
    </location>
</feature>
<dbReference type="EMBL" id="AWUE01017570">
    <property type="protein sequence ID" value="OMO86449.1"/>
    <property type="molecule type" value="Genomic_DNA"/>
</dbReference>
<protein>
    <submittedName>
        <fullName evidence="2">Uncharacterized protein</fullName>
    </submittedName>
</protein>
<organism evidence="2 3">
    <name type="scientific">Corchorus olitorius</name>
    <dbReference type="NCBI Taxonomy" id="93759"/>
    <lineage>
        <taxon>Eukaryota</taxon>
        <taxon>Viridiplantae</taxon>
        <taxon>Streptophyta</taxon>
        <taxon>Embryophyta</taxon>
        <taxon>Tracheophyta</taxon>
        <taxon>Spermatophyta</taxon>
        <taxon>Magnoliopsida</taxon>
        <taxon>eudicotyledons</taxon>
        <taxon>Gunneridae</taxon>
        <taxon>Pentapetalae</taxon>
        <taxon>rosids</taxon>
        <taxon>malvids</taxon>
        <taxon>Malvales</taxon>
        <taxon>Malvaceae</taxon>
        <taxon>Grewioideae</taxon>
        <taxon>Apeibeae</taxon>
        <taxon>Corchorus</taxon>
    </lineage>
</organism>
<keyword evidence="3" id="KW-1185">Reference proteome</keyword>
<accession>A0A1R3IV32</accession>
<evidence type="ECO:0000313" key="2">
    <source>
        <dbReference type="EMBL" id="OMO86449.1"/>
    </source>
</evidence>
<evidence type="ECO:0000256" key="1">
    <source>
        <dbReference type="SAM" id="MobiDB-lite"/>
    </source>
</evidence>
<dbReference type="AlphaFoldDB" id="A0A1R3IV32"/>
<gene>
    <name evidence="2" type="ORF">COLO4_21165</name>
</gene>
<evidence type="ECO:0000313" key="3">
    <source>
        <dbReference type="Proteomes" id="UP000187203"/>
    </source>
</evidence>
<dbReference type="Proteomes" id="UP000187203">
    <property type="component" value="Unassembled WGS sequence"/>
</dbReference>
<proteinExistence type="predicted"/>
<sequence length="86" mass="10018">MTVKKRRHRFDHHHQRRQAEEVEGRVLDKTHNQTLTFLDWCPTCSKTTSNPSFQSSQLALLALPHLTTTPKTTSLSPHCYEIHLKN</sequence>
<reference evidence="3" key="1">
    <citation type="submission" date="2013-09" db="EMBL/GenBank/DDBJ databases">
        <title>Corchorus olitorius genome sequencing.</title>
        <authorList>
            <person name="Alam M."/>
            <person name="Haque M.S."/>
            <person name="Islam M.S."/>
            <person name="Emdad E.M."/>
            <person name="Islam M.M."/>
            <person name="Ahmed B."/>
            <person name="Halim A."/>
            <person name="Hossen Q.M.M."/>
            <person name="Hossain M.Z."/>
            <person name="Ahmed R."/>
            <person name="Khan M.M."/>
            <person name="Islam R."/>
            <person name="Rashid M.M."/>
            <person name="Khan S.A."/>
            <person name="Rahman M.S."/>
            <person name="Alam M."/>
            <person name="Yahiya A.S."/>
            <person name="Khan M.S."/>
            <person name="Azam M.S."/>
            <person name="Haque T."/>
            <person name="Lashkar M.Z.H."/>
            <person name="Akhand A.I."/>
            <person name="Morshed G."/>
            <person name="Roy S."/>
            <person name="Uddin K.S."/>
            <person name="Rabeya T."/>
            <person name="Hossain A.S."/>
            <person name="Chowdhury A."/>
            <person name="Snigdha A.R."/>
            <person name="Mortoza M.S."/>
            <person name="Matin S.A."/>
            <person name="Hoque S.M.E."/>
            <person name="Islam M.K."/>
            <person name="Roy D.K."/>
            <person name="Haider R."/>
            <person name="Moosa M.M."/>
            <person name="Elias S.M."/>
            <person name="Hasan A.M."/>
            <person name="Jahan S."/>
            <person name="Shafiuddin M."/>
            <person name="Mahmood N."/>
            <person name="Shommy N.S."/>
        </authorList>
    </citation>
    <scope>NUCLEOTIDE SEQUENCE [LARGE SCALE GENOMIC DNA]</scope>
    <source>
        <strain evidence="3">cv. O-4</strain>
    </source>
</reference>